<gene>
    <name evidence="2" type="ORF">PXEA_LOCUS12208</name>
</gene>
<organism evidence="2 3">
    <name type="scientific">Protopolystoma xenopodis</name>
    <dbReference type="NCBI Taxonomy" id="117903"/>
    <lineage>
        <taxon>Eukaryota</taxon>
        <taxon>Metazoa</taxon>
        <taxon>Spiralia</taxon>
        <taxon>Lophotrochozoa</taxon>
        <taxon>Platyhelminthes</taxon>
        <taxon>Monogenea</taxon>
        <taxon>Polyopisthocotylea</taxon>
        <taxon>Polystomatidea</taxon>
        <taxon>Polystomatidae</taxon>
        <taxon>Protopolystoma</taxon>
    </lineage>
</organism>
<evidence type="ECO:0000313" key="2">
    <source>
        <dbReference type="EMBL" id="VEL18768.1"/>
    </source>
</evidence>
<comment type="caution">
    <text evidence="2">The sequence shown here is derived from an EMBL/GenBank/DDBJ whole genome shotgun (WGS) entry which is preliminary data.</text>
</comment>
<proteinExistence type="predicted"/>
<dbReference type="Proteomes" id="UP000784294">
    <property type="component" value="Unassembled WGS sequence"/>
</dbReference>
<protein>
    <submittedName>
        <fullName evidence="2">Uncharacterized protein</fullName>
    </submittedName>
</protein>
<dbReference type="EMBL" id="CAAALY010038552">
    <property type="protein sequence ID" value="VEL18768.1"/>
    <property type="molecule type" value="Genomic_DNA"/>
</dbReference>
<reference evidence="2" key="1">
    <citation type="submission" date="2018-11" db="EMBL/GenBank/DDBJ databases">
        <authorList>
            <consortium name="Pathogen Informatics"/>
        </authorList>
    </citation>
    <scope>NUCLEOTIDE SEQUENCE</scope>
</reference>
<name>A0A3S5AA59_9PLAT</name>
<feature type="region of interest" description="Disordered" evidence="1">
    <location>
        <begin position="46"/>
        <end position="85"/>
    </location>
</feature>
<dbReference type="AlphaFoldDB" id="A0A3S5AA59"/>
<evidence type="ECO:0000256" key="1">
    <source>
        <dbReference type="SAM" id="MobiDB-lite"/>
    </source>
</evidence>
<evidence type="ECO:0000313" key="3">
    <source>
        <dbReference type="Proteomes" id="UP000784294"/>
    </source>
</evidence>
<accession>A0A3S5AA59</accession>
<sequence length="211" mass="23703">MNEDKKVFFRNAKRFRHLAYPLGVFHRSPADQVHQLAHPLFESRQPEAYSRPRRPPSLHHVANREHTTHRRPVPRRADFLSGGSRSVESAGGRFARFLPVLTRRTPSLRTGRRRRSVALRTDDAGLYSDAVSGATGATGTCARFRPPRGRVPLRVKQNVCSHRKPIKRLSARRDLAPASAERLQQAAMLLDQSANLGSNFTALHAPIEVVT</sequence>
<keyword evidence="3" id="KW-1185">Reference proteome</keyword>